<dbReference type="InterPro" id="IPR033124">
    <property type="entry name" value="Ser_caboxypep_his_AS"/>
</dbReference>
<keyword evidence="3" id="KW-1185">Reference proteome</keyword>
<dbReference type="Proteomes" id="UP000515154">
    <property type="component" value="Unplaced"/>
</dbReference>
<dbReference type="InterPro" id="IPR011992">
    <property type="entry name" value="EF-hand-dom_pair"/>
</dbReference>
<organism evidence="3 4">
    <name type="scientific">Octopus sinensis</name>
    <name type="common">East Asian common octopus</name>
    <dbReference type="NCBI Taxonomy" id="2607531"/>
    <lineage>
        <taxon>Eukaryota</taxon>
        <taxon>Metazoa</taxon>
        <taxon>Spiralia</taxon>
        <taxon>Lophotrochozoa</taxon>
        <taxon>Mollusca</taxon>
        <taxon>Cephalopoda</taxon>
        <taxon>Coleoidea</taxon>
        <taxon>Octopodiformes</taxon>
        <taxon>Octopoda</taxon>
        <taxon>Incirrata</taxon>
        <taxon>Octopodidae</taxon>
        <taxon>Octopus</taxon>
    </lineage>
</organism>
<name>A0A6P7U152_9MOLL</name>
<dbReference type="InterPro" id="IPR029058">
    <property type="entry name" value="AB_hydrolase_fold"/>
</dbReference>
<dbReference type="GO" id="GO:0006508">
    <property type="term" value="P:proteolysis"/>
    <property type="evidence" value="ECO:0007669"/>
    <property type="project" value="InterPro"/>
</dbReference>
<evidence type="ECO:0000313" key="4">
    <source>
        <dbReference type="RefSeq" id="XP_029655975.1"/>
    </source>
</evidence>
<dbReference type="InterPro" id="IPR002048">
    <property type="entry name" value="EF_hand_dom"/>
</dbReference>
<dbReference type="Gene3D" id="1.10.238.10">
    <property type="entry name" value="EF-hand"/>
    <property type="match status" value="1"/>
</dbReference>
<gene>
    <name evidence="4" type="primary">LOC115229827</name>
</gene>
<evidence type="ECO:0000256" key="1">
    <source>
        <dbReference type="ARBA" id="ARBA00009431"/>
    </source>
</evidence>
<dbReference type="Gene3D" id="3.40.50.1820">
    <property type="entry name" value="alpha/beta hydrolase"/>
    <property type="match status" value="1"/>
</dbReference>
<feature type="domain" description="EF-hand" evidence="2">
    <location>
        <begin position="35"/>
        <end position="70"/>
    </location>
</feature>
<dbReference type="SUPFAM" id="SSF53474">
    <property type="entry name" value="alpha/beta-Hydrolases"/>
    <property type="match status" value="1"/>
</dbReference>
<dbReference type="GO" id="GO:0004185">
    <property type="term" value="F:serine-type carboxypeptidase activity"/>
    <property type="evidence" value="ECO:0007669"/>
    <property type="project" value="InterPro"/>
</dbReference>
<evidence type="ECO:0000313" key="3">
    <source>
        <dbReference type="Proteomes" id="UP000515154"/>
    </source>
</evidence>
<proteinExistence type="inferred from homology"/>
<evidence type="ECO:0000259" key="2">
    <source>
        <dbReference type="PROSITE" id="PS50222"/>
    </source>
</evidence>
<reference evidence="4" key="1">
    <citation type="submission" date="2025-08" db="UniProtKB">
        <authorList>
            <consortium name="RefSeq"/>
        </authorList>
    </citation>
    <scope>IDENTIFICATION</scope>
</reference>
<dbReference type="GO" id="GO:0005509">
    <property type="term" value="F:calcium ion binding"/>
    <property type="evidence" value="ECO:0007669"/>
    <property type="project" value="InterPro"/>
</dbReference>
<dbReference type="InterPro" id="IPR001563">
    <property type="entry name" value="Peptidase_S10"/>
</dbReference>
<protein>
    <submittedName>
        <fullName evidence="4">Alpha-actinin-2-like</fullName>
    </submittedName>
</protein>
<dbReference type="AlphaFoldDB" id="A0A6P7U152"/>
<dbReference type="RefSeq" id="XP_029655975.1">
    <property type="nucleotide sequence ID" value="XM_029800115.1"/>
</dbReference>
<dbReference type="PROSITE" id="PS00560">
    <property type="entry name" value="CARBOXYPEPT_SER_HIS"/>
    <property type="match status" value="1"/>
</dbReference>
<accession>A0A6P7U152</accession>
<dbReference type="Pfam" id="PF00450">
    <property type="entry name" value="Peptidase_S10"/>
    <property type="match status" value="1"/>
</dbReference>
<dbReference type="KEGG" id="osn:115229827"/>
<comment type="similarity">
    <text evidence="1">Belongs to the peptidase S10 family.</text>
</comment>
<dbReference type="SUPFAM" id="SSF47473">
    <property type="entry name" value="EF-hand"/>
    <property type="match status" value="1"/>
</dbReference>
<sequence>MRIDYDNLKSGVRKRLSDIENTKHAISAEKAMNEEKRANYVTSFEYFDDDKDGRLDYDQFDSCMISLGVNVGVGVVISEYESICQSSGQAIQVGSGFSFATKECYLTNEYQIGQLDTIVPFPATSEFLRKLGWKGQEQFLEAPQEIWYSKSSPRRVNGYVKQANNVLQVLVRNAGHMVPMDQPKASLEMIRNFIYDLPF</sequence>
<dbReference type="PROSITE" id="PS50222">
    <property type="entry name" value="EF_HAND_2"/>
    <property type="match status" value="1"/>
</dbReference>